<dbReference type="PANTHER" id="PTHR33086">
    <property type="entry name" value="OS05G0468200 PROTEIN-RELATED"/>
    <property type="match status" value="1"/>
</dbReference>
<organism evidence="3 4">
    <name type="scientific">Oryza sativa subsp. indica</name>
    <name type="common">Rice</name>
    <dbReference type="NCBI Taxonomy" id="39946"/>
    <lineage>
        <taxon>Eukaryota</taxon>
        <taxon>Viridiplantae</taxon>
        <taxon>Streptophyta</taxon>
        <taxon>Embryophyta</taxon>
        <taxon>Tracheophyta</taxon>
        <taxon>Spermatophyta</taxon>
        <taxon>Magnoliopsida</taxon>
        <taxon>Liliopsida</taxon>
        <taxon>Poales</taxon>
        <taxon>Poaceae</taxon>
        <taxon>BOP clade</taxon>
        <taxon>Oryzoideae</taxon>
        <taxon>Oryzeae</taxon>
        <taxon>Oryzinae</taxon>
        <taxon>Oryza</taxon>
        <taxon>Oryza sativa</taxon>
    </lineage>
</organism>
<dbReference type="Gramene" id="BGIOSGA009657-TA">
    <property type="protein sequence ID" value="BGIOSGA009657-PA"/>
    <property type="gene ID" value="BGIOSGA009657"/>
</dbReference>
<dbReference type="OMA" id="ECTAWRA"/>
<gene>
    <name evidence="3" type="ORF">OsI_13870</name>
</gene>
<feature type="domain" description="DUF1618" evidence="2">
    <location>
        <begin position="280"/>
        <end position="430"/>
    </location>
</feature>
<dbReference type="HOGENOM" id="CLU_028502_4_2_1"/>
<evidence type="ECO:0000256" key="1">
    <source>
        <dbReference type="SAM" id="MobiDB-lite"/>
    </source>
</evidence>
<name>B8AL98_ORYSI</name>
<reference evidence="3 4" key="1">
    <citation type="journal article" date="2005" name="PLoS Biol.">
        <title>The genomes of Oryza sativa: a history of duplications.</title>
        <authorList>
            <person name="Yu J."/>
            <person name="Wang J."/>
            <person name="Lin W."/>
            <person name="Li S."/>
            <person name="Li H."/>
            <person name="Zhou J."/>
            <person name="Ni P."/>
            <person name="Dong W."/>
            <person name="Hu S."/>
            <person name="Zeng C."/>
            <person name="Zhang J."/>
            <person name="Zhang Y."/>
            <person name="Li R."/>
            <person name="Xu Z."/>
            <person name="Li S."/>
            <person name="Li X."/>
            <person name="Zheng H."/>
            <person name="Cong L."/>
            <person name="Lin L."/>
            <person name="Yin J."/>
            <person name="Geng J."/>
            <person name="Li G."/>
            <person name="Shi J."/>
            <person name="Liu J."/>
            <person name="Lv H."/>
            <person name="Li J."/>
            <person name="Wang J."/>
            <person name="Deng Y."/>
            <person name="Ran L."/>
            <person name="Shi X."/>
            <person name="Wang X."/>
            <person name="Wu Q."/>
            <person name="Li C."/>
            <person name="Ren X."/>
            <person name="Wang J."/>
            <person name="Wang X."/>
            <person name="Li D."/>
            <person name="Liu D."/>
            <person name="Zhang X."/>
            <person name="Ji Z."/>
            <person name="Zhao W."/>
            <person name="Sun Y."/>
            <person name="Zhang Z."/>
            <person name="Bao J."/>
            <person name="Han Y."/>
            <person name="Dong L."/>
            <person name="Ji J."/>
            <person name="Chen P."/>
            <person name="Wu S."/>
            <person name="Liu J."/>
            <person name="Xiao Y."/>
            <person name="Bu D."/>
            <person name="Tan J."/>
            <person name="Yang L."/>
            <person name="Ye C."/>
            <person name="Zhang J."/>
            <person name="Xu J."/>
            <person name="Zhou Y."/>
            <person name="Yu Y."/>
            <person name="Zhang B."/>
            <person name="Zhuang S."/>
            <person name="Wei H."/>
            <person name="Liu B."/>
            <person name="Lei M."/>
            <person name="Yu H."/>
            <person name="Li Y."/>
            <person name="Xu H."/>
            <person name="Wei S."/>
            <person name="He X."/>
            <person name="Fang L."/>
            <person name="Zhang Z."/>
            <person name="Zhang Y."/>
            <person name="Huang X."/>
            <person name="Su Z."/>
            <person name="Tong W."/>
            <person name="Li J."/>
            <person name="Tong Z."/>
            <person name="Li S."/>
            <person name="Ye J."/>
            <person name="Wang L."/>
            <person name="Fang L."/>
            <person name="Lei T."/>
            <person name="Chen C."/>
            <person name="Chen H."/>
            <person name="Xu Z."/>
            <person name="Li H."/>
            <person name="Huang H."/>
            <person name="Zhang F."/>
            <person name="Xu H."/>
            <person name="Li N."/>
            <person name="Zhao C."/>
            <person name="Li S."/>
            <person name="Dong L."/>
            <person name="Huang Y."/>
            <person name="Li L."/>
            <person name="Xi Y."/>
            <person name="Qi Q."/>
            <person name="Li W."/>
            <person name="Zhang B."/>
            <person name="Hu W."/>
            <person name="Zhang Y."/>
            <person name="Tian X."/>
            <person name="Jiao Y."/>
            <person name="Liang X."/>
            <person name="Jin J."/>
            <person name="Gao L."/>
            <person name="Zheng W."/>
            <person name="Hao B."/>
            <person name="Liu S."/>
            <person name="Wang W."/>
            <person name="Yuan L."/>
            <person name="Cao M."/>
            <person name="McDermott J."/>
            <person name="Samudrala R."/>
            <person name="Wang J."/>
            <person name="Wong G.K."/>
            <person name="Yang H."/>
        </authorList>
    </citation>
    <scope>NUCLEOTIDE SEQUENCE [LARGE SCALE GENOMIC DNA]</scope>
    <source>
        <strain evidence="4">cv. 93-11</strain>
    </source>
</reference>
<protein>
    <recommendedName>
        <fullName evidence="2">DUF1618 domain-containing protein</fullName>
    </recommendedName>
</protein>
<dbReference type="PANTHER" id="PTHR33086:SF94">
    <property type="entry name" value="EXPRESSED PROTEIN"/>
    <property type="match status" value="1"/>
</dbReference>
<feature type="region of interest" description="Disordered" evidence="1">
    <location>
        <begin position="15"/>
        <end position="42"/>
    </location>
</feature>
<dbReference type="Proteomes" id="UP000007015">
    <property type="component" value="Chromosome 3"/>
</dbReference>
<evidence type="ECO:0000259" key="2">
    <source>
        <dbReference type="Pfam" id="PF07762"/>
    </source>
</evidence>
<evidence type="ECO:0000313" key="4">
    <source>
        <dbReference type="Proteomes" id="UP000007015"/>
    </source>
</evidence>
<keyword evidence="4" id="KW-1185">Reference proteome</keyword>
<feature type="compositionally biased region" description="Polar residues" evidence="1">
    <location>
        <begin position="15"/>
        <end position="32"/>
    </location>
</feature>
<dbReference type="Pfam" id="PF07762">
    <property type="entry name" value="DUF1618"/>
    <property type="match status" value="1"/>
</dbReference>
<dbReference type="EMBL" id="CM000128">
    <property type="protein sequence ID" value="EEC76320.1"/>
    <property type="molecule type" value="Genomic_DNA"/>
</dbReference>
<dbReference type="InterPro" id="IPR011676">
    <property type="entry name" value="DUF1618"/>
</dbReference>
<accession>B8AL98</accession>
<sequence>MVAYPPLSSAAFAGTGTSTQRASMPCPHTQQGVDMGSGPRPGIPLDRSSPWRWRWLCRSGSCWIDASTRSKREGEESEWEEVECTAWRASGCGDGDGDAAAEALARGLTLLVRLADPPAVSALAIRPADGVFLNAASVDVADGNLVILSAAFYGFPRRYYLIYDVAEASVAITPHLPRFCKPSFTLKPLPVRRRRRPRVGEAVVVDDGDDHRNYVLVLMAINFNKDDIICLWPPDPSWSSSSSLPWQRKETRFPVEMNRPWEQYGFSADSVFTLNGIAYWVDLALGVLYCKTSDLLLSDRDVVVEFSFIDLPPGYRADRNLFRPKMFRTLGCVGGSIKFVSVDGYHKREETYFNTEDEEEEEDGDDCIIEPVAAAERKITMWSLIPGGNLGWKKDAEFSVGDLWMWEEFQSIGLPRQQPINPILDPQEDGMLLLLIGDYYNDENDVLRCRDQHMITVDMKNQSIVCSTLLPCWLHLMVPDLVSSDLPQYLKSLR</sequence>
<dbReference type="AlphaFoldDB" id="B8AL98"/>
<evidence type="ECO:0000313" key="3">
    <source>
        <dbReference type="EMBL" id="EEC76320.1"/>
    </source>
</evidence>
<proteinExistence type="predicted"/>